<dbReference type="KEGG" id="rhg:EXZ61_04170"/>
<organism evidence="2 3">
    <name type="scientific">Rhodoferax aquaticus</name>
    <dbReference type="NCBI Taxonomy" id="2527691"/>
    <lineage>
        <taxon>Bacteria</taxon>
        <taxon>Pseudomonadati</taxon>
        <taxon>Pseudomonadota</taxon>
        <taxon>Betaproteobacteria</taxon>
        <taxon>Burkholderiales</taxon>
        <taxon>Comamonadaceae</taxon>
        <taxon>Rhodoferax</taxon>
    </lineage>
</organism>
<accession>A0A515ELA8</accession>
<dbReference type="RefSeq" id="WP_142809318.1">
    <property type="nucleotide sequence ID" value="NZ_CP036282.1"/>
</dbReference>
<gene>
    <name evidence="2" type="ORF">EXZ61_04170</name>
</gene>
<protein>
    <submittedName>
        <fullName evidence="2">Steroid delta-isomerase</fullName>
    </submittedName>
</protein>
<feature type="domain" description="SnoaL-like" evidence="1">
    <location>
        <begin position="16"/>
        <end position="111"/>
    </location>
</feature>
<proteinExistence type="predicted"/>
<dbReference type="PIRSF" id="PIRSF030561">
    <property type="entry name" value="UCP030561"/>
    <property type="match status" value="1"/>
</dbReference>
<dbReference type="SUPFAM" id="SSF54427">
    <property type="entry name" value="NTF2-like"/>
    <property type="match status" value="1"/>
</dbReference>
<dbReference type="Proteomes" id="UP000317365">
    <property type="component" value="Chromosome"/>
</dbReference>
<reference evidence="3" key="2">
    <citation type="journal article" date="2020" name="Int. J. Syst. Evol. Microbiol.">
        <title>Genomic insights into a novel species Rhodoferax aquaticus sp. nov., isolated from freshwater.</title>
        <authorList>
            <person name="Li T."/>
            <person name="Zhuo Y."/>
            <person name="Jin C.Z."/>
            <person name="Wu X."/>
            <person name="Ko S.R."/>
            <person name="Jin F.J."/>
            <person name="Ahn C.Y."/>
            <person name="Oh H.M."/>
            <person name="Lee H.G."/>
            <person name="Jin L."/>
        </authorList>
    </citation>
    <scope>NUCLEOTIDE SEQUENCE [LARGE SCALE GENOMIC DNA]</scope>
    <source>
        <strain evidence="3">Gr-4</strain>
    </source>
</reference>
<dbReference type="AlphaFoldDB" id="A0A515ELA8"/>
<evidence type="ECO:0000259" key="1">
    <source>
        <dbReference type="Pfam" id="PF12680"/>
    </source>
</evidence>
<dbReference type="InterPro" id="IPR037401">
    <property type="entry name" value="SnoaL-like"/>
</dbReference>
<dbReference type="InterPro" id="IPR032710">
    <property type="entry name" value="NTF2-like_dom_sf"/>
</dbReference>
<keyword evidence="3" id="KW-1185">Reference proteome</keyword>
<dbReference type="Pfam" id="PF12680">
    <property type="entry name" value="SnoaL_2"/>
    <property type="match status" value="1"/>
</dbReference>
<sequence>MTNATPHTLDPAASAQRQLDAYNARDLARFVAEYTDDVQVYRLPSAEPMLVGKAALTEHYRTHRFNLPQLHAELVNRMVFGNKVIDHERVTGVQDQAMEVAAIYEVTEQGIAKVWFVSGS</sequence>
<dbReference type="Gene3D" id="3.10.450.50">
    <property type="match status" value="1"/>
</dbReference>
<dbReference type="EMBL" id="CP036282">
    <property type="protein sequence ID" value="QDL53436.1"/>
    <property type="molecule type" value="Genomic_DNA"/>
</dbReference>
<dbReference type="InterPro" id="IPR008317">
    <property type="entry name" value="UCP030561"/>
</dbReference>
<evidence type="ECO:0000313" key="3">
    <source>
        <dbReference type="Proteomes" id="UP000317365"/>
    </source>
</evidence>
<reference evidence="3" key="1">
    <citation type="submission" date="2019-02" db="EMBL/GenBank/DDBJ databases">
        <title>Complete genome sequence of Rhodoferax sp. Gr-4.</title>
        <authorList>
            <person name="Jin L."/>
        </authorList>
    </citation>
    <scope>NUCLEOTIDE SEQUENCE [LARGE SCALE GENOMIC DNA]</scope>
    <source>
        <strain evidence="3">Gr-4</strain>
    </source>
</reference>
<name>A0A515ELA8_9BURK</name>
<evidence type="ECO:0000313" key="2">
    <source>
        <dbReference type="EMBL" id="QDL53436.1"/>
    </source>
</evidence>